<feature type="transmembrane region" description="Helical" evidence="8">
    <location>
        <begin position="80"/>
        <end position="99"/>
    </location>
</feature>
<dbReference type="SUPFAM" id="SSF103481">
    <property type="entry name" value="Multidrug resistance efflux transporter EmrE"/>
    <property type="match status" value="2"/>
</dbReference>
<reference evidence="10 11" key="1">
    <citation type="submission" date="2007-03" db="EMBL/GenBank/DDBJ databases">
        <title>Complete sequence of Desulfotomaculum reducens MI-1.</title>
        <authorList>
            <consortium name="US DOE Joint Genome Institute"/>
            <person name="Copeland A."/>
            <person name="Lucas S."/>
            <person name="Lapidus A."/>
            <person name="Barry K."/>
            <person name="Detter J.C."/>
            <person name="Glavina del Rio T."/>
            <person name="Hammon N."/>
            <person name="Israni S."/>
            <person name="Dalin E."/>
            <person name="Tice H."/>
            <person name="Pitluck S."/>
            <person name="Sims D."/>
            <person name="Brettin T."/>
            <person name="Bruce D."/>
            <person name="Han C."/>
            <person name="Tapia R."/>
            <person name="Schmutz J."/>
            <person name="Larimer F."/>
            <person name="Land M."/>
            <person name="Hauser L."/>
            <person name="Kyrpides N."/>
            <person name="Kim E."/>
            <person name="Tebo B.M."/>
            <person name="Richardson P."/>
        </authorList>
    </citation>
    <scope>NUCLEOTIDE SEQUENCE [LARGE SCALE GENOMIC DNA]</scope>
    <source>
        <strain evidence="10 11">MI-1</strain>
    </source>
</reference>
<feature type="transmembrane region" description="Helical" evidence="8">
    <location>
        <begin position="12"/>
        <end position="30"/>
    </location>
</feature>
<comment type="similarity">
    <text evidence="2">Belongs to the EamA transporter family.</text>
</comment>
<dbReference type="HOGENOM" id="CLU_054508_1_0_9"/>
<gene>
    <name evidence="10" type="ordered locus">Dred_0621</name>
</gene>
<evidence type="ECO:0000313" key="10">
    <source>
        <dbReference type="EMBL" id="ABO49161.1"/>
    </source>
</evidence>
<dbReference type="Proteomes" id="UP000001556">
    <property type="component" value="Chromosome"/>
</dbReference>
<dbReference type="EMBL" id="CP000612">
    <property type="protein sequence ID" value="ABO49161.1"/>
    <property type="molecule type" value="Genomic_DNA"/>
</dbReference>
<dbReference type="PANTHER" id="PTHR22911:SF137">
    <property type="entry name" value="SOLUTE CARRIER FAMILY 35 MEMBER G2-RELATED"/>
    <property type="match status" value="1"/>
</dbReference>
<keyword evidence="3" id="KW-0813">Transport</keyword>
<dbReference type="NCBIfam" id="TIGR00688">
    <property type="entry name" value="rarD"/>
    <property type="match status" value="1"/>
</dbReference>
<comment type="subcellular location">
    <subcellularLocation>
        <location evidence="1">Cell membrane</location>
        <topology evidence="1">Multi-pass membrane protein</topology>
    </subcellularLocation>
</comment>
<feature type="domain" description="EamA" evidence="9">
    <location>
        <begin position="11"/>
        <end position="148"/>
    </location>
</feature>
<sequence>MDKQYTKEQFIGIIAAAGSYLLWGILPIYWKLVQKVPAHEILAHRIVWSFMFMTLLLLTIGKLRAFITEFYMIACQPKKLFGMFMASAIISINWFTYIWAVNHNHILDTSLGYYLNPLISVLLGIFVLKEKLSFWQMFSFFLASIGVLNMAFHVGTIPWVTIVLAFSFALYGLIKKVVNVGAIASITIETLFMMPFALLYLGYVHKNSMGAFGFQYPTLSMLLMGAGVVTAVPLILFSSGAKRLPLSFIGFIQYMSPTITLLLGVFLYHESFNRIHLISFSFIWFALIIFSLAKTKPFMQLETILHKKMTFKKNEATQ</sequence>
<feature type="transmembrane region" description="Helical" evidence="8">
    <location>
        <begin position="181"/>
        <end position="202"/>
    </location>
</feature>
<evidence type="ECO:0000256" key="3">
    <source>
        <dbReference type="ARBA" id="ARBA00022448"/>
    </source>
</evidence>
<dbReference type="AlphaFoldDB" id="A4J258"/>
<evidence type="ECO:0000256" key="8">
    <source>
        <dbReference type="SAM" id="Phobius"/>
    </source>
</evidence>
<evidence type="ECO:0000256" key="5">
    <source>
        <dbReference type="ARBA" id="ARBA00022692"/>
    </source>
</evidence>
<evidence type="ECO:0000256" key="6">
    <source>
        <dbReference type="ARBA" id="ARBA00022989"/>
    </source>
</evidence>
<dbReference type="RefSeq" id="WP_011876998.1">
    <property type="nucleotide sequence ID" value="NC_009253.1"/>
</dbReference>
<evidence type="ECO:0000256" key="4">
    <source>
        <dbReference type="ARBA" id="ARBA00022475"/>
    </source>
</evidence>
<dbReference type="GO" id="GO:0005886">
    <property type="term" value="C:plasma membrane"/>
    <property type="evidence" value="ECO:0007669"/>
    <property type="project" value="UniProtKB-SubCell"/>
</dbReference>
<organism evidence="10 11">
    <name type="scientific">Desulforamulus reducens (strain ATCC BAA-1160 / DSM 100696 / MI-1)</name>
    <name type="common">Desulfotomaculum reducens</name>
    <dbReference type="NCBI Taxonomy" id="349161"/>
    <lineage>
        <taxon>Bacteria</taxon>
        <taxon>Bacillati</taxon>
        <taxon>Bacillota</taxon>
        <taxon>Clostridia</taxon>
        <taxon>Eubacteriales</taxon>
        <taxon>Peptococcaceae</taxon>
        <taxon>Desulforamulus</taxon>
    </lineage>
</organism>
<feature type="transmembrane region" description="Helical" evidence="8">
    <location>
        <begin position="157"/>
        <end position="174"/>
    </location>
</feature>
<dbReference type="Pfam" id="PF00892">
    <property type="entry name" value="EamA"/>
    <property type="match status" value="2"/>
</dbReference>
<evidence type="ECO:0000259" key="9">
    <source>
        <dbReference type="Pfam" id="PF00892"/>
    </source>
</evidence>
<dbReference type="PANTHER" id="PTHR22911">
    <property type="entry name" value="ACYL-MALONYL CONDENSING ENZYME-RELATED"/>
    <property type="match status" value="1"/>
</dbReference>
<dbReference type="InterPro" id="IPR000620">
    <property type="entry name" value="EamA_dom"/>
</dbReference>
<feature type="transmembrane region" description="Helical" evidence="8">
    <location>
        <begin position="135"/>
        <end position="151"/>
    </location>
</feature>
<protein>
    <submittedName>
        <fullName evidence="10">RarD protein, DMT superfamily transporter</fullName>
    </submittedName>
</protein>
<dbReference type="KEGG" id="drm:Dred_0621"/>
<evidence type="ECO:0000256" key="7">
    <source>
        <dbReference type="ARBA" id="ARBA00023136"/>
    </source>
</evidence>
<proteinExistence type="inferred from homology"/>
<dbReference type="eggNOG" id="COG2962">
    <property type="taxonomic scope" value="Bacteria"/>
</dbReference>
<feature type="transmembrane region" description="Helical" evidence="8">
    <location>
        <begin position="248"/>
        <end position="269"/>
    </location>
</feature>
<keyword evidence="11" id="KW-1185">Reference proteome</keyword>
<evidence type="ECO:0000256" key="2">
    <source>
        <dbReference type="ARBA" id="ARBA00007362"/>
    </source>
</evidence>
<dbReference type="InterPro" id="IPR037185">
    <property type="entry name" value="EmrE-like"/>
</dbReference>
<dbReference type="OrthoDB" id="369870at2"/>
<name>A4J258_DESRM</name>
<keyword evidence="6 8" id="KW-1133">Transmembrane helix</keyword>
<feature type="transmembrane region" description="Helical" evidence="8">
    <location>
        <begin position="111"/>
        <end position="128"/>
    </location>
</feature>
<feature type="transmembrane region" description="Helical" evidence="8">
    <location>
        <begin position="214"/>
        <end position="236"/>
    </location>
</feature>
<feature type="transmembrane region" description="Helical" evidence="8">
    <location>
        <begin position="275"/>
        <end position="293"/>
    </location>
</feature>
<evidence type="ECO:0000256" key="1">
    <source>
        <dbReference type="ARBA" id="ARBA00004651"/>
    </source>
</evidence>
<keyword evidence="4" id="KW-1003">Cell membrane</keyword>
<feature type="domain" description="EamA" evidence="9">
    <location>
        <begin position="161"/>
        <end position="291"/>
    </location>
</feature>
<evidence type="ECO:0000313" key="11">
    <source>
        <dbReference type="Proteomes" id="UP000001556"/>
    </source>
</evidence>
<keyword evidence="7 8" id="KW-0472">Membrane</keyword>
<dbReference type="InterPro" id="IPR004626">
    <property type="entry name" value="RarD"/>
</dbReference>
<accession>A4J258</accession>
<keyword evidence="5 8" id="KW-0812">Transmembrane</keyword>
<feature type="transmembrane region" description="Helical" evidence="8">
    <location>
        <begin position="42"/>
        <end position="60"/>
    </location>
</feature>